<dbReference type="GO" id="GO:0016020">
    <property type="term" value="C:membrane"/>
    <property type="evidence" value="ECO:0007669"/>
    <property type="project" value="UniProtKB-SubCell"/>
</dbReference>
<evidence type="ECO:0000313" key="9">
    <source>
        <dbReference type="EMBL" id="CAA3033034.1"/>
    </source>
</evidence>
<dbReference type="SUPFAM" id="SSF103473">
    <property type="entry name" value="MFS general substrate transporter"/>
    <property type="match status" value="1"/>
</dbReference>
<dbReference type="AlphaFoldDB" id="A0A8S0VPM5"/>
<comment type="subcellular location">
    <subcellularLocation>
        <location evidence="1">Membrane</location>
        <topology evidence="1">Multi-pass membrane protein</topology>
    </subcellularLocation>
</comment>
<comment type="similarity">
    <text evidence="7">Belongs to the major facilitator superfamily. Phosphate:H(+) symporter (TC 2.A.1.9) family.</text>
</comment>
<dbReference type="Proteomes" id="UP000594638">
    <property type="component" value="Unassembled WGS sequence"/>
</dbReference>
<comment type="caution">
    <text evidence="9">The sequence shown here is derived from an EMBL/GenBank/DDBJ whole genome shotgun (WGS) entry which is preliminary data.</text>
</comment>
<keyword evidence="6 8" id="KW-0472">Membrane</keyword>
<keyword evidence="4 8" id="KW-0812">Transmembrane</keyword>
<evidence type="ECO:0000256" key="8">
    <source>
        <dbReference type="SAM" id="Phobius"/>
    </source>
</evidence>
<protein>
    <submittedName>
        <fullName evidence="9">Probable folate-biopterin transporter 7</fullName>
    </submittedName>
</protein>
<sequence>MAQLCPPRCEGLVMAFIMSAISLAFIVSGYLGVALASYVGVTGDDFSGLPRGLLIQAVCTLLPIFWSSCILDVKSTGKKKRNSDVKSKGKKKDN</sequence>
<dbReference type="Gramene" id="OE9A041470T1">
    <property type="protein sequence ID" value="OE9A041470C1"/>
    <property type="gene ID" value="OE9A041470"/>
</dbReference>
<keyword evidence="3" id="KW-0813">Transport</keyword>
<feature type="transmembrane region" description="Helical" evidence="8">
    <location>
        <begin position="12"/>
        <end position="33"/>
    </location>
</feature>
<evidence type="ECO:0000256" key="7">
    <source>
        <dbReference type="ARBA" id="ARBA00044504"/>
    </source>
</evidence>
<dbReference type="OrthoDB" id="1710943at2759"/>
<evidence type="ECO:0000256" key="4">
    <source>
        <dbReference type="ARBA" id="ARBA00022692"/>
    </source>
</evidence>
<dbReference type="InterPro" id="IPR036259">
    <property type="entry name" value="MFS_trans_sf"/>
</dbReference>
<dbReference type="PANTHER" id="PTHR31585:SF2">
    <property type="entry name" value="FOLATE-BIOPTERIN TRANSPORTER 7-RELATED"/>
    <property type="match status" value="1"/>
</dbReference>
<evidence type="ECO:0000256" key="1">
    <source>
        <dbReference type="ARBA" id="ARBA00004141"/>
    </source>
</evidence>
<accession>A0A8S0VPM5</accession>
<reference evidence="9 10" key="1">
    <citation type="submission" date="2019-12" db="EMBL/GenBank/DDBJ databases">
        <authorList>
            <person name="Alioto T."/>
            <person name="Alioto T."/>
            <person name="Gomez Garrido J."/>
        </authorList>
    </citation>
    <scope>NUCLEOTIDE SEQUENCE [LARGE SCALE GENOMIC DNA]</scope>
</reference>
<evidence type="ECO:0000256" key="3">
    <source>
        <dbReference type="ARBA" id="ARBA00022448"/>
    </source>
</evidence>
<evidence type="ECO:0000256" key="5">
    <source>
        <dbReference type="ARBA" id="ARBA00022989"/>
    </source>
</evidence>
<feature type="transmembrane region" description="Helical" evidence="8">
    <location>
        <begin position="53"/>
        <end position="73"/>
    </location>
</feature>
<organism evidence="9 10">
    <name type="scientific">Olea europaea subsp. europaea</name>
    <dbReference type="NCBI Taxonomy" id="158383"/>
    <lineage>
        <taxon>Eukaryota</taxon>
        <taxon>Viridiplantae</taxon>
        <taxon>Streptophyta</taxon>
        <taxon>Embryophyta</taxon>
        <taxon>Tracheophyta</taxon>
        <taxon>Spermatophyta</taxon>
        <taxon>Magnoliopsida</taxon>
        <taxon>eudicotyledons</taxon>
        <taxon>Gunneridae</taxon>
        <taxon>Pentapetalae</taxon>
        <taxon>asterids</taxon>
        <taxon>lamiids</taxon>
        <taxon>Lamiales</taxon>
        <taxon>Oleaceae</taxon>
        <taxon>Oleeae</taxon>
        <taxon>Olea</taxon>
    </lineage>
</organism>
<name>A0A8S0VPM5_OLEEU</name>
<gene>
    <name evidence="9" type="ORF">OLEA9_A041470</name>
</gene>
<evidence type="ECO:0000256" key="6">
    <source>
        <dbReference type="ARBA" id="ARBA00023136"/>
    </source>
</evidence>
<dbReference type="InterPro" id="IPR039309">
    <property type="entry name" value="BT1"/>
</dbReference>
<dbReference type="EMBL" id="CACTIH010009791">
    <property type="protein sequence ID" value="CAA3033034.1"/>
    <property type="molecule type" value="Genomic_DNA"/>
</dbReference>
<keyword evidence="10" id="KW-1185">Reference proteome</keyword>
<evidence type="ECO:0000256" key="2">
    <source>
        <dbReference type="ARBA" id="ARBA00007015"/>
    </source>
</evidence>
<comment type="similarity">
    <text evidence="2">Belongs to the major facilitator superfamily. Folate-biopterin transporter (TC 2.A.71) family.</text>
</comment>
<evidence type="ECO:0000313" key="10">
    <source>
        <dbReference type="Proteomes" id="UP000594638"/>
    </source>
</evidence>
<dbReference type="Pfam" id="PF03092">
    <property type="entry name" value="BT1"/>
    <property type="match status" value="1"/>
</dbReference>
<dbReference type="PANTHER" id="PTHR31585">
    <property type="entry name" value="FOLATE-BIOPTERIN TRANSPORTER 1, CHLOROPLASTIC"/>
    <property type="match status" value="1"/>
</dbReference>
<proteinExistence type="inferred from homology"/>
<keyword evidence="5 8" id="KW-1133">Transmembrane helix</keyword>